<evidence type="ECO:0000313" key="2">
    <source>
        <dbReference type="EMBL" id="KAJ4377869.1"/>
    </source>
</evidence>
<dbReference type="EMBL" id="JAPEUY010000001">
    <property type="protein sequence ID" value="KAJ4377869.1"/>
    <property type="molecule type" value="Genomic_DNA"/>
</dbReference>
<proteinExistence type="predicted"/>
<feature type="compositionally biased region" description="Acidic residues" evidence="1">
    <location>
        <begin position="255"/>
        <end position="267"/>
    </location>
</feature>
<sequence length="418" mass="44715">MSLKIRDYPKAAPAGILQLEYHLQASKNAVWYDMSLVDCDASLGPENPRFCPLVKGGVWMYVKPGLGSVAGRIDVGAGARVPRSSPVLSAPTKSKRQCKWCKAGEEQQDSAAAASSSPVLSSPLSKRQCKWCKAGEKQQEQEQQDSEAAAASSSPVLSSPPIKRQCGWCKGGDEQQQEDEQQDSAAAAASSSPILSFIKRQCKWCKAGAGAGEEREQEQEHQDSAEAAASSSSVLSSPPIKRQCKWCKAGAGAGEEQEQEQEQEQQDSAEAAASSSPILSFLKRQCKWCKAGAGEHQQKQEQQGGSEAAACPEAKCSQGKCEGVYGWPGSFRDPTYNCKAGVDIVVEMCTEGPGMKTIGPPEDAETDDDDDGIDRKPRLSPHVTPPTKVQVSPPAFCHVVCWREKVARWVGAGGQGGR</sequence>
<feature type="region of interest" description="Disordered" evidence="1">
    <location>
        <begin position="135"/>
        <end position="190"/>
    </location>
</feature>
<feature type="region of interest" description="Disordered" evidence="1">
    <location>
        <begin position="213"/>
        <end position="237"/>
    </location>
</feature>
<feature type="region of interest" description="Disordered" evidence="1">
    <location>
        <begin position="352"/>
        <end position="389"/>
    </location>
</feature>
<accession>A0A9W8YHS7</accession>
<feature type="region of interest" description="Disordered" evidence="1">
    <location>
        <begin position="253"/>
        <end position="275"/>
    </location>
</feature>
<gene>
    <name evidence="2" type="ORF">N0V83_000699</name>
</gene>
<feature type="compositionally biased region" description="Basic and acidic residues" evidence="1">
    <location>
        <begin position="213"/>
        <end position="224"/>
    </location>
</feature>
<dbReference type="OrthoDB" id="1193027at2759"/>
<evidence type="ECO:0000313" key="3">
    <source>
        <dbReference type="Proteomes" id="UP001140560"/>
    </source>
</evidence>
<protein>
    <submittedName>
        <fullName evidence="2">Uncharacterized protein</fullName>
    </submittedName>
</protein>
<keyword evidence="3" id="KW-1185">Reference proteome</keyword>
<reference evidence="2" key="1">
    <citation type="submission" date="2022-10" db="EMBL/GenBank/DDBJ databases">
        <title>Tapping the CABI collections for fungal endophytes: first genome assemblies for Collariella, Neodidymelliopsis, Ascochyta clinopodiicola, Didymella pomorum, Didymosphaeria variabile, Neocosmospora piperis and Neocucurbitaria cava.</title>
        <authorList>
            <person name="Hill R."/>
        </authorList>
    </citation>
    <scope>NUCLEOTIDE SEQUENCE</scope>
    <source>
        <strain evidence="2">IMI 356814</strain>
    </source>
</reference>
<name>A0A9W8YHS7_9PLEO</name>
<feature type="compositionally biased region" description="Low complexity" evidence="1">
    <location>
        <begin position="225"/>
        <end position="237"/>
    </location>
</feature>
<dbReference type="Proteomes" id="UP001140560">
    <property type="component" value="Unassembled WGS sequence"/>
</dbReference>
<organism evidence="2 3">
    <name type="scientific">Neocucurbitaria cava</name>
    <dbReference type="NCBI Taxonomy" id="798079"/>
    <lineage>
        <taxon>Eukaryota</taxon>
        <taxon>Fungi</taxon>
        <taxon>Dikarya</taxon>
        <taxon>Ascomycota</taxon>
        <taxon>Pezizomycotina</taxon>
        <taxon>Dothideomycetes</taxon>
        <taxon>Pleosporomycetidae</taxon>
        <taxon>Pleosporales</taxon>
        <taxon>Pleosporineae</taxon>
        <taxon>Cucurbitariaceae</taxon>
        <taxon>Neocucurbitaria</taxon>
    </lineage>
</organism>
<evidence type="ECO:0000256" key="1">
    <source>
        <dbReference type="SAM" id="MobiDB-lite"/>
    </source>
</evidence>
<feature type="compositionally biased region" description="Acidic residues" evidence="1">
    <location>
        <begin position="362"/>
        <end position="372"/>
    </location>
</feature>
<dbReference type="AlphaFoldDB" id="A0A9W8YHS7"/>
<comment type="caution">
    <text evidence="2">The sequence shown here is derived from an EMBL/GenBank/DDBJ whole genome shotgun (WGS) entry which is preliminary data.</text>
</comment>